<comment type="caution">
    <text evidence="2">The sequence shown here is derived from an EMBL/GenBank/DDBJ whole genome shotgun (WGS) entry which is preliminary data.</text>
</comment>
<keyword evidence="3" id="KW-1185">Reference proteome</keyword>
<dbReference type="Pfam" id="PF18598">
    <property type="entry name" value="TetR_C_36"/>
    <property type="match status" value="1"/>
</dbReference>
<dbReference type="Gene3D" id="1.10.357.10">
    <property type="entry name" value="Tetracycline Repressor, domain 2"/>
    <property type="match status" value="1"/>
</dbReference>
<reference evidence="3" key="1">
    <citation type="journal article" date="2019" name="Int. J. Syst. Evol. Microbiol.">
        <title>The Global Catalogue of Microorganisms (GCM) 10K type strain sequencing project: providing services to taxonomists for standard genome sequencing and annotation.</title>
        <authorList>
            <consortium name="The Broad Institute Genomics Platform"/>
            <consortium name="The Broad Institute Genome Sequencing Center for Infectious Disease"/>
            <person name="Wu L."/>
            <person name="Ma J."/>
        </authorList>
    </citation>
    <scope>NUCLEOTIDE SEQUENCE [LARGE SCALE GENOMIC DNA]</scope>
    <source>
        <strain evidence="3">JCM 9377</strain>
    </source>
</reference>
<evidence type="ECO:0000259" key="1">
    <source>
        <dbReference type="Pfam" id="PF18598"/>
    </source>
</evidence>
<sequence length="201" mass="22612">MRAPADDIVELASRRLREGRRLDLSALAAELEISRPTLFRRVGNREELMGEALWRLASRVWRMTECRWEREHGARWLSPDGRMRSLGVLAGYGKRIVADQGFRRLLDEEPAVALRVLTDPFGRVQPRMIEAFAVLLRRDVADGGLAPLVDLDTLAYAVIRLCESIVYADVIADRAPDLVAATTMVEHLVEGTLQVRATARP</sequence>
<evidence type="ECO:0000313" key="3">
    <source>
        <dbReference type="Proteomes" id="UP001501237"/>
    </source>
</evidence>
<gene>
    <name evidence="2" type="ORF">GCM10010468_59340</name>
</gene>
<organism evidence="2 3">
    <name type="scientific">Actinocorallia longicatena</name>
    <dbReference type="NCBI Taxonomy" id="111803"/>
    <lineage>
        <taxon>Bacteria</taxon>
        <taxon>Bacillati</taxon>
        <taxon>Actinomycetota</taxon>
        <taxon>Actinomycetes</taxon>
        <taxon>Streptosporangiales</taxon>
        <taxon>Thermomonosporaceae</taxon>
        <taxon>Actinocorallia</taxon>
    </lineage>
</organism>
<proteinExistence type="predicted"/>
<dbReference type="SUPFAM" id="SSF46689">
    <property type="entry name" value="Homeodomain-like"/>
    <property type="match status" value="1"/>
</dbReference>
<accession>A0ABP6QKF9</accession>
<feature type="domain" description="QsdR TetR regulatory C-terminal" evidence="1">
    <location>
        <begin position="81"/>
        <end position="189"/>
    </location>
</feature>
<dbReference type="InterPro" id="IPR041485">
    <property type="entry name" value="TetR_C_36"/>
</dbReference>
<name>A0ABP6QKF9_9ACTN</name>
<protein>
    <submittedName>
        <fullName evidence="2">QsdR family transcriptional regulator</fullName>
    </submittedName>
</protein>
<dbReference type="Proteomes" id="UP001501237">
    <property type="component" value="Unassembled WGS sequence"/>
</dbReference>
<dbReference type="InterPro" id="IPR009057">
    <property type="entry name" value="Homeodomain-like_sf"/>
</dbReference>
<evidence type="ECO:0000313" key="2">
    <source>
        <dbReference type="EMBL" id="GAA3229429.1"/>
    </source>
</evidence>
<dbReference type="EMBL" id="BAAAUV010000019">
    <property type="protein sequence ID" value="GAA3229429.1"/>
    <property type="molecule type" value="Genomic_DNA"/>
</dbReference>
<dbReference type="RefSeq" id="WP_344834898.1">
    <property type="nucleotide sequence ID" value="NZ_BAAAUV010000019.1"/>
</dbReference>